<dbReference type="PANTHER" id="PTHR47923">
    <property type="entry name" value="INSERTION ELEMENT IS1 1 PROTEIN INSA-RELATED"/>
    <property type="match status" value="1"/>
</dbReference>
<dbReference type="Pfam" id="PF13412">
    <property type="entry name" value="HTH_24"/>
    <property type="match status" value="1"/>
</dbReference>
<gene>
    <name evidence="1" type="ORF">SAMN02745723_101347</name>
</gene>
<dbReference type="InterPro" id="IPR051252">
    <property type="entry name" value="IS1_transposase_InsA"/>
</dbReference>
<organism evidence="1 2">
    <name type="scientific">Pragia fontium DSM 5563 = ATCC 49100</name>
    <dbReference type="NCBI Taxonomy" id="1122977"/>
    <lineage>
        <taxon>Bacteria</taxon>
        <taxon>Pseudomonadati</taxon>
        <taxon>Pseudomonadota</taxon>
        <taxon>Gammaproteobacteria</taxon>
        <taxon>Enterobacterales</taxon>
        <taxon>Budviciaceae</taxon>
        <taxon>Pragia</taxon>
    </lineage>
</organism>
<dbReference type="GO" id="GO:0006313">
    <property type="term" value="P:DNA transposition"/>
    <property type="evidence" value="ECO:0007669"/>
    <property type="project" value="TreeGrafter"/>
</dbReference>
<dbReference type="Gene3D" id="1.10.10.60">
    <property type="entry name" value="Homeodomain-like"/>
    <property type="match status" value="1"/>
</dbReference>
<dbReference type="GO" id="GO:0003677">
    <property type="term" value="F:DNA binding"/>
    <property type="evidence" value="ECO:0007669"/>
    <property type="project" value="UniProtKB-KW"/>
</dbReference>
<sequence length="89" mass="10129">MRFLKPECPFCNKNGEVIKHGAGNAGLQRYLCKGCSKTFQTRYYYRASYQSIDGQIHQLVQSGKSLKEISEHLRISAATVNRRAKKLCC</sequence>
<protein>
    <submittedName>
        <fullName evidence="1">Winged helix-turn-helix DNA-binding</fullName>
    </submittedName>
</protein>
<comment type="caution">
    <text evidence="1">The sequence shown here is derived from an EMBL/GenBank/DDBJ whole genome shotgun (WGS) entry which is preliminary data.</text>
</comment>
<dbReference type="Proteomes" id="UP000226420">
    <property type="component" value="Unassembled WGS sequence"/>
</dbReference>
<name>A0AAJ5BFX6_9GAMM</name>
<keyword evidence="1" id="KW-0238">DNA-binding</keyword>
<evidence type="ECO:0000313" key="1">
    <source>
        <dbReference type="EMBL" id="SFC08711.1"/>
    </source>
</evidence>
<dbReference type="PANTHER" id="PTHR47923:SF1">
    <property type="entry name" value="INSERTION ELEMENT IS1 1 PROTEIN INSA-RELATED"/>
    <property type="match status" value="1"/>
</dbReference>
<dbReference type="EMBL" id="FOLW01000001">
    <property type="protein sequence ID" value="SFC08711.1"/>
    <property type="molecule type" value="Genomic_DNA"/>
</dbReference>
<proteinExistence type="predicted"/>
<accession>A0AAJ5BFX6</accession>
<reference evidence="1 2" key="1">
    <citation type="submission" date="2016-10" db="EMBL/GenBank/DDBJ databases">
        <authorList>
            <person name="Varghese N."/>
            <person name="Submissions S."/>
        </authorList>
    </citation>
    <scope>NUCLEOTIDE SEQUENCE [LARGE SCALE GENOMIC DNA]</scope>
    <source>
        <strain evidence="1 2">DSM 5563</strain>
    </source>
</reference>
<dbReference type="RefSeq" id="WP_047779981.1">
    <property type="nucleotide sequence ID" value="NZ_FOLW01000001.1"/>
</dbReference>
<dbReference type="AlphaFoldDB" id="A0AAJ5BFX6"/>
<evidence type="ECO:0000313" key="2">
    <source>
        <dbReference type="Proteomes" id="UP000226420"/>
    </source>
</evidence>